<dbReference type="eggNOG" id="COG4067">
    <property type="taxonomic scope" value="Bacteria"/>
</dbReference>
<proteinExistence type="predicted"/>
<accession>B3PCD3</accession>
<keyword evidence="3" id="KW-1185">Reference proteome</keyword>
<dbReference type="InterPro" id="IPR021109">
    <property type="entry name" value="Peptidase_aspartic_dom_sf"/>
</dbReference>
<dbReference type="RefSeq" id="WP_012486892.1">
    <property type="nucleotide sequence ID" value="NC_010995.1"/>
</dbReference>
<dbReference type="Proteomes" id="UP000001036">
    <property type="component" value="Chromosome"/>
</dbReference>
<dbReference type="PANTHER" id="PTHR38037">
    <property type="entry name" value="ZN_PROTEASE DOMAIN-CONTAINING PROTEIN"/>
    <property type="match status" value="1"/>
</dbReference>
<gene>
    <name evidence="2" type="ordered locus">CJA_1250</name>
</gene>
<organism evidence="2 3">
    <name type="scientific">Cellvibrio japonicus (strain Ueda107)</name>
    <name type="common">Pseudomonas fluorescens subsp. cellulosa</name>
    <dbReference type="NCBI Taxonomy" id="498211"/>
    <lineage>
        <taxon>Bacteria</taxon>
        <taxon>Pseudomonadati</taxon>
        <taxon>Pseudomonadota</taxon>
        <taxon>Gammaproteobacteria</taxon>
        <taxon>Cellvibrionales</taxon>
        <taxon>Cellvibrionaceae</taxon>
        <taxon>Cellvibrio</taxon>
    </lineage>
</organism>
<dbReference type="KEGG" id="cja:CJA_1250"/>
<dbReference type="Gene3D" id="2.40.70.10">
    <property type="entry name" value="Acid Proteases"/>
    <property type="match status" value="1"/>
</dbReference>
<dbReference type="PANTHER" id="PTHR38037:SF1">
    <property type="entry name" value="ATP-DEPENDENT ZINC PROTEASE DOMAIN-CONTAINING PROTEIN-RELATED"/>
    <property type="match status" value="1"/>
</dbReference>
<protein>
    <submittedName>
        <fullName evidence="2">Possible ribosomal protein S6 modification protein</fullName>
    </submittedName>
</protein>
<feature type="domain" description="Retropepsin-like aspartic endopeptidase" evidence="1">
    <location>
        <begin position="9"/>
        <end position="142"/>
    </location>
</feature>
<dbReference type="STRING" id="498211.CJA_1250"/>
<sequence length="155" mass="17491">MLSQQQPDIIGWREWVGLPDLSISHIKAKVDTGAKTSALHAYYVTPFEQDGKTWVRFGLHPMQKDSLTCIECSAPVKDVRRVTDSGGHAEERYVIETTLVIQGEAFPIEVTLTDRENMRFRMLLGRSALKRRFLVDSGQSFILGGNRHLPPQPSL</sequence>
<reference evidence="2 3" key="1">
    <citation type="journal article" date="2008" name="J. Bacteriol.">
        <title>Insights into plant cell wall degradation from the genome sequence of the soil bacterium Cellvibrio japonicus.</title>
        <authorList>
            <person name="Deboy R.T."/>
            <person name="Mongodin E.F."/>
            <person name="Fouts D.E."/>
            <person name="Tailford L.E."/>
            <person name="Khouri H."/>
            <person name="Emerson J.B."/>
            <person name="Mohamoud Y."/>
            <person name="Watkins K."/>
            <person name="Henrissat B."/>
            <person name="Gilbert H.J."/>
            <person name="Nelson K.E."/>
        </authorList>
    </citation>
    <scope>NUCLEOTIDE SEQUENCE [LARGE SCALE GENOMIC DNA]</scope>
    <source>
        <strain evidence="2 3">Ueda107</strain>
    </source>
</reference>
<dbReference type="InterPro" id="IPR008503">
    <property type="entry name" value="Asp_endopeptidase"/>
</dbReference>
<dbReference type="AlphaFoldDB" id="B3PCD3"/>
<dbReference type="EMBL" id="CP000934">
    <property type="protein sequence ID" value="ACE84147.1"/>
    <property type="molecule type" value="Genomic_DNA"/>
</dbReference>
<evidence type="ECO:0000313" key="2">
    <source>
        <dbReference type="EMBL" id="ACE84147.1"/>
    </source>
</evidence>
<dbReference type="HOGENOM" id="CLU_099424_1_1_6"/>
<evidence type="ECO:0000259" key="1">
    <source>
        <dbReference type="Pfam" id="PF05618"/>
    </source>
</evidence>
<dbReference type="OrthoDB" id="9782977at2"/>
<name>B3PCD3_CELJU</name>
<dbReference type="Pfam" id="PF05618">
    <property type="entry name" value="Zn_protease"/>
    <property type="match status" value="1"/>
</dbReference>
<dbReference type="SUPFAM" id="SSF50630">
    <property type="entry name" value="Acid proteases"/>
    <property type="match status" value="1"/>
</dbReference>
<evidence type="ECO:0000313" key="3">
    <source>
        <dbReference type="Proteomes" id="UP000001036"/>
    </source>
</evidence>